<reference evidence="1" key="1">
    <citation type="journal article" date="2020" name="Stud. Mycol.">
        <title>101 Dothideomycetes genomes: a test case for predicting lifestyles and emergence of pathogens.</title>
        <authorList>
            <person name="Haridas S."/>
            <person name="Albert R."/>
            <person name="Binder M."/>
            <person name="Bloem J."/>
            <person name="Labutti K."/>
            <person name="Salamov A."/>
            <person name="Andreopoulos B."/>
            <person name="Baker S."/>
            <person name="Barry K."/>
            <person name="Bills G."/>
            <person name="Bluhm B."/>
            <person name="Cannon C."/>
            <person name="Castanera R."/>
            <person name="Culley D."/>
            <person name="Daum C."/>
            <person name="Ezra D."/>
            <person name="Gonzalez J."/>
            <person name="Henrissat B."/>
            <person name="Kuo A."/>
            <person name="Liang C."/>
            <person name="Lipzen A."/>
            <person name="Lutzoni F."/>
            <person name="Magnuson J."/>
            <person name="Mondo S."/>
            <person name="Nolan M."/>
            <person name="Ohm R."/>
            <person name="Pangilinan J."/>
            <person name="Park H.-J."/>
            <person name="Ramirez L."/>
            <person name="Alfaro M."/>
            <person name="Sun H."/>
            <person name="Tritt A."/>
            <person name="Yoshinaga Y."/>
            <person name="Zwiers L.-H."/>
            <person name="Turgeon B."/>
            <person name="Goodwin S."/>
            <person name="Spatafora J."/>
            <person name="Crous P."/>
            <person name="Grigoriev I."/>
        </authorList>
    </citation>
    <scope>NUCLEOTIDE SEQUENCE</scope>
    <source>
        <strain evidence="1">CBS 161.51</strain>
    </source>
</reference>
<name>A0A6A5SGU4_9PLEO</name>
<dbReference type="Proteomes" id="UP000800038">
    <property type="component" value="Unassembled WGS sequence"/>
</dbReference>
<accession>A0A6A5SGU4</accession>
<evidence type="ECO:0000313" key="1">
    <source>
        <dbReference type="EMBL" id="KAF1937716.1"/>
    </source>
</evidence>
<gene>
    <name evidence="1" type="ORF">EJ02DRAFT_47995</name>
</gene>
<keyword evidence="2" id="KW-1185">Reference proteome</keyword>
<sequence>MSLSAAGLSSLKAQTYKMYKTLGLVLNILSSDYSKQEDFPTHSIPMATISSPAYDKIKASAGENFPDALRHLPDPRGYAFKTGPLKVRVKIGTLSGRPDVSIWAKPWLCIGFMTLYNDNDEKLSAGSVVLDAPFAYLWDGIDGECVNQLPPKFDAFVRYCIIEKGYPVDLDTWTMLFAYDFTTTFRQLCEETDWKEHSGHTGDDAPPSTVEGQSIVVQTYRSCVCNDSDEGLEDIRALFTIPASLDQQFDRLAQDFEALQTRFRADSEARQHENHAQRRQMEEAGLWEQKYKDLRARLQDVSESG</sequence>
<proteinExistence type="predicted"/>
<dbReference type="AlphaFoldDB" id="A0A6A5SGU4"/>
<organism evidence="1 2">
    <name type="scientific">Clathrospora elynae</name>
    <dbReference type="NCBI Taxonomy" id="706981"/>
    <lineage>
        <taxon>Eukaryota</taxon>
        <taxon>Fungi</taxon>
        <taxon>Dikarya</taxon>
        <taxon>Ascomycota</taxon>
        <taxon>Pezizomycotina</taxon>
        <taxon>Dothideomycetes</taxon>
        <taxon>Pleosporomycetidae</taxon>
        <taxon>Pleosporales</taxon>
        <taxon>Diademaceae</taxon>
        <taxon>Clathrospora</taxon>
    </lineage>
</organism>
<dbReference type="EMBL" id="ML976128">
    <property type="protein sequence ID" value="KAF1937716.1"/>
    <property type="molecule type" value="Genomic_DNA"/>
</dbReference>
<protein>
    <submittedName>
        <fullName evidence="1">Uncharacterized protein</fullName>
    </submittedName>
</protein>
<evidence type="ECO:0000313" key="2">
    <source>
        <dbReference type="Proteomes" id="UP000800038"/>
    </source>
</evidence>